<dbReference type="GO" id="GO:0005762">
    <property type="term" value="C:mitochondrial large ribosomal subunit"/>
    <property type="evidence" value="ECO:0007669"/>
    <property type="project" value="InterPro"/>
</dbReference>
<proteinExistence type="predicted"/>
<dbReference type="Proteomes" id="UP000094236">
    <property type="component" value="Unassembled WGS sequence"/>
</dbReference>
<dbReference type="PANTHER" id="PTHR28160:SF1">
    <property type="entry name" value="LARGE RIBOSOMAL SUBUNIT PROTEIN ML57"/>
    <property type="match status" value="1"/>
</dbReference>
<dbReference type="EMBL" id="KV454011">
    <property type="protein sequence ID" value="ODV97973.1"/>
    <property type="molecule type" value="Genomic_DNA"/>
</dbReference>
<dbReference type="PANTHER" id="PTHR28160">
    <property type="entry name" value="54S RIBOSOMAL PROTEIN L15, MITOCHONDRIAL"/>
    <property type="match status" value="1"/>
</dbReference>
<gene>
    <name evidence="2" type="ORF">PACTADRAFT_73627</name>
</gene>
<dbReference type="Pfam" id="PF14622">
    <property type="entry name" value="Ribonucleas_3_3"/>
    <property type="match status" value="1"/>
</dbReference>
<dbReference type="Gene3D" id="1.10.1520.10">
    <property type="entry name" value="Ribonuclease III domain"/>
    <property type="match status" value="1"/>
</dbReference>
<keyword evidence="3" id="KW-1185">Reference proteome</keyword>
<evidence type="ECO:0000313" key="3">
    <source>
        <dbReference type="Proteomes" id="UP000094236"/>
    </source>
</evidence>
<evidence type="ECO:0000313" key="2">
    <source>
        <dbReference type="EMBL" id="ODV97973.1"/>
    </source>
</evidence>
<dbReference type="SUPFAM" id="SSF69065">
    <property type="entry name" value="RNase III domain-like"/>
    <property type="match status" value="1"/>
</dbReference>
<dbReference type="InterPro" id="IPR000999">
    <property type="entry name" value="RNase_III_dom"/>
</dbReference>
<sequence length="242" mass="27659">MSLQRSLKTIRNNQFRLITPFTQSRSIALVRGERLRGAIRDPEEYLTVKNHRYGVTEDNLKYIKNYLTKVENGKFLIPDDLLLQVITHKSFAHGSKPYNEKLSVIGFQLLKYYTSFYSISSPTNSKFAINNLNFDCLGSLVSKFIIHEECLAKFIKSKNINQIIFWKKASPLDEDPRTNGENAVYSKVTSALVGAINLFHGTTKAQEFIKEELLDNQEASLVKTAVELSKEFLSGREKNKIN</sequence>
<dbReference type="SMART" id="SM00535">
    <property type="entry name" value="RIBOc"/>
    <property type="match status" value="1"/>
</dbReference>
<dbReference type="AlphaFoldDB" id="A0A1E4U1T3"/>
<protein>
    <recommendedName>
        <fullName evidence="1">RNase III domain-containing protein</fullName>
    </recommendedName>
</protein>
<dbReference type="OrthoDB" id="2281895at2759"/>
<dbReference type="STRING" id="669874.A0A1E4U1T3"/>
<dbReference type="InterPro" id="IPR036389">
    <property type="entry name" value="RNase_III_sf"/>
</dbReference>
<organism evidence="2 3">
    <name type="scientific">Pachysolen tannophilus NRRL Y-2460</name>
    <dbReference type="NCBI Taxonomy" id="669874"/>
    <lineage>
        <taxon>Eukaryota</taxon>
        <taxon>Fungi</taxon>
        <taxon>Dikarya</taxon>
        <taxon>Ascomycota</taxon>
        <taxon>Saccharomycotina</taxon>
        <taxon>Pichiomycetes</taxon>
        <taxon>Pachysolenaceae</taxon>
        <taxon>Pachysolen</taxon>
    </lineage>
</organism>
<feature type="domain" description="RNase III" evidence="1">
    <location>
        <begin position="80"/>
        <end position="223"/>
    </location>
</feature>
<accession>A0A1E4U1T3</accession>
<evidence type="ECO:0000259" key="1">
    <source>
        <dbReference type="SMART" id="SM00535"/>
    </source>
</evidence>
<dbReference type="GO" id="GO:0003735">
    <property type="term" value="F:structural constituent of ribosome"/>
    <property type="evidence" value="ECO:0007669"/>
    <property type="project" value="InterPro"/>
</dbReference>
<dbReference type="InterPro" id="IPR040030">
    <property type="entry name" value="Ribosomal_mL57"/>
</dbReference>
<name>A0A1E4U1T3_PACTA</name>
<reference evidence="3" key="1">
    <citation type="submission" date="2016-05" db="EMBL/GenBank/DDBJ databases">
        <title>Comparative genomics of biotechnologically important yeasts.</title>
        <authorList>
            <consortium name="DOE Joint Genome Institute"/>
            <person name="Riley R."/>
            <person name="Haridas S."/>
            <person name="Wolfe K.H."/>
            <person name="Lopes M.R."/>
            <person name="Hittinger C.T."/>
            <person name="Goker M."/>
            <person name="Salamov A."/>
            <person name="Wisecaver J."/>
            <person name="Long T.M."/>
            <person name="Aerts A.L."/>
            <person name="Barry K."/>
            <person name="Choi C."/>
            <person name="Clum A."/>
            <person name="Coughlan A.Y."/>
            <person name="Deshpande S."/>
            <person name="Douglass A.P."/>
            <person name="Hanson S.J."/>
            <person name="Klenk H.-P."/>
            <person name="Labutti K."/>
            <person name="Lapidus A."/>
            <person name="Lindquist E."/>
            <person name="Lipzen A."/>
            <person name="Meier-Kolthoff J.P."/>
            <person name="Ohm R.A."/>
            <person name="Otillar R.P."/>
            <person name="Pangilinan J."/>
            <person name="Peng Y."/>
            <person name="Rokas A."/>
            <person name="Rosa C.A."/>
            <person name="Scheuner C."/>
            <person name="Sibirny A.A."/>
            <person name="Slot J.C."/>
            <person name="Stielow J.B."/>
            <person name="Sun H."/>
            <person name="Kurtzman C.P."/>
            <person name="Blackwell M."/>
            <person name="Grigoriev I.V."/>
            <person name="Jeffries T.W."/>
        </authorList>
    </citation>
    <scope>NUCLEOTIDE SEQUENCE [LARGE SCALE GENOMIC DNA]</scope>
    <source>
        <strain evidence="3">NRRL Y-2460</strain>
    </source>
</reference>
<dbReference type="GO" id="GO:0032543">
    <property type="term" value="P:mitochondrial translation"/>
    <property type="evidence" value="ECO:0007669"/>
    <property type="project" value="InterPro"/>
</dbReference>
<dbReference type="GO" id="GO:0004525">
    <property type="term" value="F:ribonuclease III activity"/>
    <property type="evidence" value="ECO:0007669"/>
    <property type="project" value="InterPro"/>
</dbReference>
<dbReference type="GO" id="GO:0006396">
    <property type="term" value="P:RNA processing"/>
    <property type="evidence" value="ECO:0007669"/>
    <property type="project" value="InterPro"/>
</dbReference>